<dbReference type="Gene3D" id="2.40.160.20">
    <property type="match status" value="1"/>
</dbReference>
<dbReference type="SUPFAM" id="SSF56925">
    <property type="entry name" value="OMPA-like"/>
    <property type="match status" value="1"/>
</dbReference>
<evidence type="ECO:0000256" key="1">
    <source>
        <dbReference type="ARBA" id="ARBA00004442"/>
    </source>
</evidence>
<feature type="compositionally biased region" description="Basic and acidic residues" evidence="2">
    <location>
        <begin position="1"/>
        <end position="10"/>
    </location>
</feature>
<dbReference type="InterPro" id="IPR018550">
    <property type="entry name" value="Lipid-A_deacylase-rel"/>
</dbReference>
<dbReference type="HOGENOM" id="CLU_093405_0_0_4"/>
<dbReference type="Proteomes" id="UP000007437">
    <property type="component" value="Chromosome"/>
</dbReference>
<dbReference type="GO" id="GO:0009279">
    <property type="term" value="C:cell outer membrane"/>
    <property type="evidence" value="ECO:0007669"/>
    <property type="project" value="UniProtKB-SubCell"/>
</dbReference>
<dbReference type="AlphaFoldDB" id="E5ALX7"/>
<name>E5ALX7_MYCRK</name>
<dbReference type="EMBL" id="FR687359">
    <property type="protein sequence ID" value="CBW76148.1"/>
    <property type="molecule type" value="Genomic_DNA"/>
</dbReference>
<evidence type="ECO:0000313" key="4">
    <source>
        <dbReference type="Proteomes" id="UP000007437"/>
    </source>
</evidence>
<accession>E5ALX7</accession>
<evidence type="ECO:0000256" key="2">
    <source>
        <dbReference type="SAM" id="MobiDB-lite"/>
    </source>
</evidence>
<comment type="subcellular location">
    <subcellularLocation>
        <location evidence="1">Cell outer membrane</location>
    </subcellularLocation>
</comment>
<evidence type="ECO:0000313" key="3">
    <source>
        <dbReference type="EMBL" id="CBW76148.1"/>
    </source>
</evidence>
<organism evidence="3 4">
    <name type="scientific">Mycetohabitans rhizoxinica (strain DSM 19002 / CIP 109453 / HKI 454)</name>
    <name type="common">Paraburkholderia rhizoxinica</name>
    <dbReference type="NCBI Taxonomy" id="882378"/>
    <lineage>
        <taxon>Bacteria</taxon>
        <taxon>Pseudomonadati</taxon>
        <taxon>Pseudomonadota</taxon>
        <taxon>Betaproteobacteria</taxon>
        <taxon>Burkholderiales</taxon>
        <taxon>Burkholderiaceae</taxon>
        <taxon>Mycetohabitans</taxon>
    </lineage>
</organism>
<feature type="region of interest" description="Disordered" evidence="2">
    <location>
        <begin position="1"/>
        <end position="42"/>
    </location>
</feature>
<reference evidence="3 4" key="1">
    <citation type="journal article" date="2011" name="J. Bacteriol.">
        <title>Complete genome sequence of Burkholderia rhizoxinica, an endosymbiont of Rhizopus microsporus.</title>
        <authorList>
            <person name="Lackner G."/>
            <person name="Moebius N."/>
            <person name="Partida-Martinez L."/>
            <person name="Hertweck C."/>
        </authorList>
    </citation>
    <scope>NUCLEOTIDE SEQUENCE [LARGE SCALE GENOMIC DNA]</scope>
    <source>
        <strain evidence="4">DSM 19002 / CIP 109453 / HKI 454</strain>
    </source>
</reference>
<dbReference type="eggNOG" id="COG3637">
    <property type="taxonomic scope" value="Bacteria"/>
</dbReference>
<protein>
    <recommendedName>
        <fullName evidence="5">Acyloxyacyl hydrolase</fullName>
    </recommendedName>
</protein>
<dbReference type="STRING" id="882378.RBRH_02166"/>
<dbReference type="Pfam" id="PF09411">
    <property type="entry name" value="PagL"/>
    <property type="match status" value="1"/>
</dbReference>
<dbReference type="KEGG" id="brh:RBRH_02166"/>
<evidence type="ECO:0008006" key="5">
    <source>
        <dbReference type="Google" id="ProtNLM"/>
    </source>
</evidence>
<dbReference type="InterPro" id="IPR011250">
    <property type="entry name" value="OMP/PagP_B-barrel"/>
</dbReference>
<gene>
    <name evidence="3" type="ordered locus">RBRH_02166</name>
</gene>
<sequence>MTCRRAEKFPPVRGPGIKPKRKPKRAAKRRIEQRSGRRPKMAAQPRCQYLLNIWRAMNPFTTKRGPTVPARRVARAALAALALAASAAAHADRFGVQLGGGLGDRHIKKGDLALIWDPDLTWWDTGSWHFALVGEAHVSYWHTDKGAVHSNIGEFGVTPVVRFIKKSGQIRPFVEAGVGVRLLTHPRIAERFTVSSAFQFADMVGVGAQFGERQQYQAGFRFQHVSNGGIKRPNPGINFTQLYLQYNF</sequence>
<proteinExistence type="predicted"/>
<feature type="compositionally biased region" description="Basic residues" evidence="2">
    <location>
        <begin position="18"/>
        <end position="28"/>
    </location>
</feature>